<keyword evidence="3" id="KW-1185">Reference proteome</keyword>
<keyword evidence="1" id="KW-0732">Signal</keyword>
<feature type="chain" id="PRO_5038139991" evidence="1">
    <location>
        <begin position="20"/>
        <end position="367"/>
    </location>
</feature>
<evidence type="ECO:0000313" key="2">
    <source>
        <dbReference type="EMBL" id="MBK1825845.1"/>
    </source>
</evidence>
<dbReference type="RefSeq" id="WP_200275935.1">
    <property type="nucleotide sequence ID" value="NZ_JAENII010000002.1"/>
</dbReference>
<dbReference type="Proteomes" id="UP000658278">
    <property type="component" value="Unassembled WGS sequence"/>
</dbReference>
<sequence>MKSLIVSTSLVSAAFAGSAAPTITESCDHDHHQHHDHFRPDSHAPISIMGDHMHEAGGWMVSYRYMFMEMDGMYQGSNAISPAEVYNAGYVVSPTRMKMDMHMLGLMYAPSDKVTLMAMMPYTTMEMDHRIDPRAGMLVMLNGGSSTFTTKSSGIGDLKLGALFRILDNGPNHLHGGLSFSLPTASIGEKDLVPGPGGLLPRQLPASMQVGSGTFDVLPSLTYVYTADRWTAGAQAHATLRTGTNHHDYRLGNRFGIDSWFSYSLASWMSLSGGVSYLWEDELAGLQSDVMLRPPFAPARLTVPTAFGTNYGGQRIEALIGANFLLPSGPLEGQRLAADLRVPLWQDRNGYGLGTDYTFTIGWQCSF</sequence>
<gene>
    <name evidence="2" type="ORF">JIN81_02345</name>
</gene>
<name>A0A934VET0_9BACT</name>
<organism evidence="2 3">
    <name type="scientific">Haloferula rosea</name>
    <dbReference type="NCBI Taxonomy" id="490093"/>
    <lineage>
        <taxon>Bacteria</taxon>
        <taxon>Pseudomonadati</taxon>
        <taxon>Verrucomicrobiota</taxon>
        <taxon>Verrucomicrobiia</taxon>
        <taxon>Verrucomicrobiales</taxon>
        <taxon>Verrucomicrobiaceae</taxon>
        <taxon>Haloferula</taxon>
    </lineage>
</organism>
<accession>A0A934VET0</accession>
<reference evidence="2" key="1">
    <citation type="submission" date="2021-01" db="EMBL/GenBank/DDBJ databases">
        <title>Modified the classification status of verrucomicrobia.</title>
        <authorList>
            <person name="Feng X."/>
        </authorList>
    </citation>
    <scope>NUCLEOTIDE SEQUENCE</scope>
    <source>
        <strain evidence="2">KCTC 22201</strain>
    </source>
</reference>
<dbReference type="InterPro" id="IPR025737">
    <property type="entry name" value="FApF"/>
</dbReference>
<protein>
    <submittedName>
        <fullName evidence="2">Transporter</fullName>
    </submittedName>
</protein>
<dbReference type="EMBL" id="JAENII010000002">
    <property type="protein sequence ID" value="MBK1825845.1"/>
    <property type="molecule type" value="Genomic_DNA"/>
</dbReference>
<dbReference type="AlphaFoldDB" id="A0A934VET0"/>
<dbReference type="Pfam" id="PF13557">
    <property type="entry name" value="Phenol_MetA_deg"/>
    <property type="match status" value="1"/>
</dbReference>
<evidence type="ECO:0000313" key="3">
    <source>
        <dbReference type="Proteomes" id="UP000658278"/>
    </source>
</evidence>
<feature type="signal peptide" evidence="1">
    <location>
        <begin position="1"/>
        <end position="19"/>
    </location>
</feature>
<comment type="caution">
    <text evidence="2">The sequence shown here is derived from an EMBL/GenBank/DDBJ whole genome shotgun (WGS) entry which is preliminary data.</text>
</comment>
<proteinExistence type="predicted"/>
<evidence type="ECO:0000256" key="1">
    <source>
        <dbReference type="SAM" id="SignalP"/>
    </source>
</evidence>